<comment type="caution">
    <text evidence="1">The sequence shown here is derived from an EMBL/GenBank/DDBJ whole genome shotgun (WGS) entry which is preliminary data.</text>
</comment>
<name>A0AAD3XIC3_NEPGR</name>
<protein>
    <submittedName>
        <fullName evidence="1">Uncharacterized protein</fullName>
    </submittedName>
</protein>
<reference evidence="1" key="1">
    <citation type="submission" date="2023-05" db="EMBL/GenBank/DDBJ databases">
        <title>Nepenthes gracilis genome sequencing.</title>
        <authorList>
            <person name="Fukushima K."/>
        </authorList>
    </citation>
    <scope>NUCLEOTIDE SEQUENCE</scope>
    <source>
        <strain evidence="1">SING2019-196</strain>
    </source>
</reference>
<dbReference type="AlphaFoldDB" id="A0AAD3XIC3"/>
<accession>A0AAD3XIC3</accession>
<gene>
    <name evidence="1" type="ORF">Nepgr_007271</name>
</gene>
<dbReference type="Proteomes" id="UP001279734">
    <property type="component" value="Unassembled WGS sequence"/>
</dbReference>
<dbReference type="EMBL" id="BSYO01000005">
    <property type="protein sequence ID" value="GMH05431.1"/>
    <property type="molecule type" value="Genomic_DNA"/>
</dbReference>
<evidence type="ECO:0000313" key="2">
    <source>
        <dbReference type="Proteomes" id="UP001279734"/>
    </source>
</evidence>
<sequence>MPGHRSSETGHFPEFPPMADQKGEFKSLLVRSNATLEAIFLEMGMHLTVVVASVQSLIKACCCQCFITLLRRVERGGLHRRNSVILLLSFWQTKELLRLLEKENLSIGLFIWRWT</sequence>
<proteinExistence type="predicted"/>
<evidence type="ECO:0000313" key="1">
    <source>
        <dbReference type="EMBL" id="GMH05431.1"/>
    </source>
</evidence>
<keyword evidence="2" id="KW-1185">Reference proteome</keyword>
<organism evidence="1 2">
    <name type="scientific">Nepenthes gracilis</name>
    <name type="common">Slender pitcher plant</name>
    <dbReference type="NCBI Taxonomy" id="150966"/>
    <lineage>
        <taxon>Eukaryota</taxon>
        <taxon>Viridiplantae</taxon>
        <taxon>Streptophyta</taxon>
        <taxon>Embryophyta</taxon>
        <taxon>Tracheophyta</taxon>
        <taxon>Spermatophyta</taxon>
        <taxon>Magnoliopsida</taxon>
        <taxon>eudicotyledons</taxon>
        <taxon>Gunneridae</taxon>
        <taxon>Pentapetalae</taxon>
        <taxon>Caryophyllales</taxon>
        <taxon>Nepenthaceae</taxon>
        <taxon>Nepenthes</taxon>
    </lineage>
</organism>